<organism evidence="2 3">
    <name type="scientific">Crotalaria pallida</name>
    <name type="common">Smooth rattlebox</name>
    <name type="synonym">Crotalaria striata</name>
    <dbReference type="NCBI Taxonomy" id="3830"/>
    <lineage>
        <taxon>Eukaryota</taxon>
        <taxon>Viridiplantae</taxon>
        <taxon>Streptophyta</taxon>
        <taxon>Embryophyta</taxon>
        <taxon>Tracheophyta</taxon>
        <taxon>Spermatophyta</taxon>
        <taxon>Magnoliopsida</taxon>
        <taxon>eudicotyledons</taxon>
        <taxon>Gunneridae</taxon>
        <taxon>Pentapetalae</taxon>
        <taxon>rosids</taxon>
        <taxon>fabids</taxon>
        <taxon>Fabales</taxon>
        <taxon>Fabaceae</taxon>
        <taxon>Papilionoideae</taxon>
        <taxon>50 kb inversion clade</taxon>
        <taxon>genistoids sensu lato</taxon>
        <taxon>core genistoids</taxon>
        <taxon>Crotalarieae</taxon>
        <taxon>Crotalaria</taxon>
    </lineage>
</organism>
<dbReference type="EMBL" id="JAYWIO010000005">
    <property type="protein sequence ID" value="KAK7259138.1"/>
    <property type="molecule type" value="Genomic_DNA"/>
</dbReference>
<keyword evidence="3" id="KW-1185">Reference proteome</keyword>
<evidence type="ECO:0000313" key="2">
    <source>
        <dbReference type="EMBL" id="KAK7259138.1"/>
    </source>
</evidence>
<accession>A0AAN9EL00</accession>
<dbReference type="Proteomes" id="UP001372338">
    <property type="component" value="Unassembled WGS sequence"/>
</dbReference>
<feature type="region of interest" description="Disordered" evidence="1">
    <location>
        <begin position="1"/>
        <end position="24"/>
    </location>
</feature>
<protein>
    <submittedName>
        <fullName evidence="2">Uncharacterized protein</fullName>
    </submittedName>
</protein>
<evidence type="ECO:0000313" key="3">
    <source>
        <dbReference type="Proteomes" id="UP001372338"/>
    </source>
</evidence>
<reference evidence="2 3" key="1">
    <citation type="submission" date="2024-01" db="EMBL/GenBank/DDBJ databases">
        <title>The genomes of 5 underutilized Papilionoideae crops provide insights into root nodulation and disease resistanc.</title>
        <authorList>
            <person name="Yuan L."/>
        </authorList>
    </citation>
    <scope>NUCLEOTIDE SEQUENCE [LARGE SCALE GENOMIC DNA]</scope>
    <source>
        <strain evidence="2">ZHUSHIDOU_FW_LH</strain>
        <tissue evidence="2">Leaf</tissue>
    </source>
</reference>
<comment type="caution">
    <text evidence="2">The sequence shown here is derived from an EMBL/GenBank/DDBJ whole genome shotgun (WGS) entry which is preliminary data.</text>
</comment>
<gene>
    <name evidence="2" type="ORF">RIF29_24737</name>
</gene>
<proteinExistence type="predicted"/>
<sequence length="187" mass="21348">MYDGLSTPRRSSKKSKKEEKIDEEIEPLFNDTSPYLKPSRSQALKLVKSHSLKVTNIPSDFRTCFPLTGRMGLSKSDEELALYVFGDQLPKTEVLFKAGDVKLTREYIINNLVPGRPINPAIIDLMALKAKYNTQQLYRKTCCSLPSSFADDVLVDMISIKEIHAKYLEYMPHILNDLNYMYDDGSE</sequence>
<dbReference type="AlphaFoldDB" id="A0AAN9EL00"/>
<evidence type="ECO:0000256" key="1">
    <source>
        <dbReference type="SAM" id="MobiDB-lite"/>
    </source>
</evidence>
<name>A0AAN9EL00_CROPI</name>